<name>A0ABU3GNA0_9SPHI</name>
<dbReference type="EMBL" id="JAVLVU010000001">
    <property type="protein sequence ID" value="MDT3401269.1"/>
    <property type="molecule type" value="Genomic_DNA"/>
</dbReference>
<comment type="caution">
    <text evidence="2">The sequence shown here is derived from an EMBL/GenBank/DDBJ whole genome shotgun (WGS) entry which is preliminary data.</text>
</comment>
<protein>
    <recommendedName>
        <fullName evidence="1">MobA/VirD2-like nuclease domain-containing protein</fullName>
    </recommendedName>
</protein>
<organism evidence="2 3">
    <name type="scientific">Mucilaginibacter terrae</name>
    <dbReference type="NCBI Taxonomy" id="1955052"/>
    <lineage>
        <taxon>Bacteria</taxon>
        <taxon>Pseudomonadati</taxon>
        <taxon>Bacteroidota</taxon>
        <taxon>Sphingobacteriia</taxon>
        <taxon>Sphingobacteriales</taxon>
        <taxon>Sphingobacteriaceae</taxon>
        <taxon>Mucilaginibacter</taxon>
    </lineage>
</organism>
<dbReference type="Proteomes" id="UP001258315">
    <property type="component" value="Unassembled WGS sequence"/>
</dbReference>
<reference evidence="3" key="1">
    <citation type="submission" date="2023-07" db="EMBL/GenBank/DDBJ databases">
        <title>Functional and genomic diversity of the sorghum phyllosphere microbiome.</title>
        <authorList>
            <person name="Shade A."/>
        </authorList>
    </citation>
    <scope>NUCLEOTIDE SEQUENCE [LARGE SCALE GENOMIC DNA]</scope>
    <source>
        <strain evidence="3">SORGH_AS_0422</strain>
    </source>
</reference>
<dbReference type="InterPro" id="IPR005094">
    <property type="entry name" value="Endonuclease_MobA/VirD2"/>
</dbReference>
<dbReference type="Pfam" id="PF03432">
    <property type="entry name" value="Relaxase"/>
    <property type="match status" value="1"/>
</dbReference>
<sequence>MIVKILKNVPRFRFPAIRYNTDKIDLGKALLTKVCGFSALQGLGNLRPQDYINYLKLVSSTNGRVEKAQFHAVISGKGRMYGQDDLTAVAKLWMEKMGYGSQPYLAVFHGDTDNNHIHLISTRIGKDGKKISSAFENRRAVHALQEVLGYHFALQYNLSTKAQFYLLLESRGYLGRNYNPSKLDAHIAGYKPDKVRMGQLRELLILHKDDPAFTDILKTRYQVELIFHAADGKAPYGYTILDHGTQQVFKGSEVLSLKYLGEGVREKVATPTATMPVNETSLPASYVGPVWIADDVDDEAVLGMKRRRKGKARKNTR</sequence>
<gene>
    <name evidence="2" type="ORF">QE417_000341</name>
</gene>
<proteinExistence type="predicted"/>
<accession>A0ABU3GNA0</accession>
<evidence type="ECO:0000313" key="2">
    <source>
        <dbReference type="EMBL" id="MDT3401269.1"/>
    </source>
</evidence>
<evidence type="ECO:0000313" key="3">
    <source>
        <dbReference type="Proteomes" id="UP001258315"/>
    </source>
</evidence>
<keyword evidence="3" id="KW-1185">Reference proteome</keyword>
<evidence type="ECO:0000259" key="1">
    <source>
        <dbReference type="Pfam" id="PF03432"/>
    </source>
</evidence>
<feature type="domain" description="MobA/VirD2-like nuclease" evidence="1">
    <location>
        <begin position="38"/>
        <end position="144"/>
    </location>
</feature>